<gene>
    <name evidence="2" type="ORF">F2P81_012993</name>
</gene>
<sequence>MLKKCGSFVLMPHTGKGHINDVDCFPRIAEKKRAGERARRESQTVEDAHGREGSESGNKEKTRENKHRVKKKLSEGKRETPETEVKKRRGIDSAVQTLGRPRVSAPGCEPCGLLAKRPTAMKSTSAPLLCLLHFLYCVSHLTAQRLSNCKTACIYEWQLTSKLPPRKQENIRLHQCGNDFDSAALSDAACAHESGRHKVPL</sequence>
<dbReference type="Proteomes" id="UP000438429">
    <property type="component" value="Unassembled WGS sequence"/>
</dbReference>
<feature type="compositionally biased region" description="Basic and acidic residues" evidence="1">
    <location>
        <begin position="72"/>
        <end position="85"/>
    </location>
</feature>
<feature type="compositionally biased region" description="Basic and acidic residues" evidence="1">
    <location>
        <begin position="31"/>
        <end position="63"/>
    </location>
</feature>
<evidence type="ECO:0000313" key="2">
    <source>
        <dbReference type="EMBL" id="KAF0035235.1"/>
    </source>
</evidence>
<name>A0A6A4SRP3_SCOMX</name>
<evidence type="ECO:0000256" key="1">
    <source>
        <dbReference type="SAM" id="MobiDB-lite"/>
    </source>
</evidence>
<reference evidence="2 3" key="1">
    <citation type="submission" date="2019-06" db="EMBL/GenBank/DDBJ databases">
        <title>Draft genomes of female and male turbot (Scophthalmus maximus).</title>
        <authorList>
            <person name="Xu H."/>
            <person name="Xu X.-W."/>
            <person name="Shao C."/>
            <person name="Chen S."/>
        </authorList>
    </citation>
    <scope>NUCLEOTIDE SEQUENCE [LARGE SCALE GENOMIC DNA]</scope>
    <source>
        <strain evidence="2">Ysfricsl-2016a</strain>
        <tissue evidence="2">Blood</tissue>
    </source>
</reference>
<protein>
    <submittedName>
        <fullName evidence="2">Uncharacterized protein</fullName>
    </submittedName>
</protein>
<feature type="region of interest" description="Disordered" evidence="1">
    <location>
        <begin position="31"/>
        <end position="92"/>
    </location>
</feature>
<proteinExistence type="predicted"/>
<comment type="caution">
    <text evidence="2">The sequence shown here is derived from an EMBL/GenBank/DDBJ whole genome shotgun (WGS) entry which is preliminary data.</text>
</comment>
<evidence type="ECO:0000313" key="3">
    <source>
        <dbReference type="Proteomes" id="UP000438429"/>
    </source>
</evidence>
<dbReference type="EMBL" id="VEVO01000011">
    <property type="protein sequence ID" value="KAF0035235.1"/>
    <property type="molecule type" value="Genomic_DNA"/>
</dbReference>
<dbReference type="AlphaFoldDB" id="A0A6A4SRP3"/>
<accession>A0A6A4SRP3</accession>
<organism evidence="2 3">
    <name type="scientific">Scophthalmus maximus</name>
    <name type="common">Turbot</name>
    <name type="synonym">Psetta maxima</name>
    <dbReference type="NCBI Taxonomy" id="52904"/>
    <lineage>
        <taxon>Eukaryota</taxon>
        <taxon>Metazoa</taxon>
        <taxon>Chordata</taxon>
        <taxon>Craniata</taxon>
        <taxon>Vertebrata</taxon>
        <taxon>Euteleostomi</taxon>
        <taxon>Actinopterygii</taxon>
        <taxon>Neopterygii</taxon>
        <taxon>Teleostei</taxon>
        <taxon>Neoteleostei</taxon>
        <taxon>Acanthomorphata</taxon>
        <taxon>Carangaria</taxon>
        <taxon>Pleuronectiformes</taxon>
        <taxon>Pleuronectoidei</taxon>
        <taxon>Scophthalmidae</taxon>
        <taxon>Scophthalmus</taxon>
    </lineage>
</organism>